<dbReference type="InterPro" id="IPR041916">
    <property type="entry name" value="Anti_sigma_zinc_sf"/>
</dbReference>
<dbReference type="Gene3D" id="1.10.10.1320">
    <property type="entry name" value="Anti-sigma factor, zinc-finger domain"/>
    <property type="match status" value="1"/>
</dbReference>
<keyword evidence="2" id="KW-1185">Reference proteome</keyword>
<evidence type="ECO:0000313" key="2">
    <source>
        <dbReference type="Proteomes" id="UP000054010"/>
    </source>
</evidence>
<reference evidence="1 2" key="1">
    <citation type="journal article" date="2011" name="J. Bacteriol.">
        <title>Draft genome sequence of the anoxygenic filamentous phototrophic bacterium Oscillochloris trichoides subsp. DG-6.</title>
        <authorList>
            <person name="Kuznetsov B.B."/>
            <person name="Ivanovsky R.N."/>
            <person name="Keppen O.I."/>
            <person name="Sukhacheva M.V."/>
            <person name="Bumazhkin B.K."/>
            <person name="Patutina E.O."/>
            <person name="Beletsky A.V."/>
            <person name="Mardanov A.V."/>
            <person name="Baslerov R.V."/>
            <person name="Panteleeva A.N."/>
            <person name="Kolganova T.V."/>
            <person name="Ravin N.V."/>
            <person name="Skryabin K.G."/>
        </authorList>
    </citation>
    <scope>NUCLEOTIDE SEQUENCE [LARGE SCALE GENOMIC DNA]</scope>
    <source>
        <strain evidence="1 2">DG-6</strain>
    </source>
</reference>
<dbReference type="AlphaFoldDB" id="E1IID1"/>
<proteinExistence type="predicted"/>
<protein>
    <recommendedName>
        <fullName evidence="3">Zinc-finger domain-containing protein</fullName>
    </recommendedName>
</protein>
<evidence type="ECO:0008006" key="3">
    <source>
        <dbReference type="Google" id="ProtNLM"/>
    </source>
</evidence>
<dbReference type="HOGENOM" id="CLU_1946642_0_0_0"/>
<organism evidence="1 2">
    <name type="scientific">Oscillochloris trichoides DG-6</name>
    <dbReference type="NCBI Taxonomy" id="765420"/>
    <lineage>
        <taxon>Bacteria</taxon>
        <taxon>Bacillati</taxon>
        <taxon>Chloroflexota</taxon>
        <taxon>Chloroflexia</taxon>
        <taxon>Chloroflexales</taxon>
        <taxon>Chloroflexineae</taxon>
        <taxon>Oscillochloridaceae</taxon>
        <taxon>Oscillochloris</taxon>
    </lineage>
</organism>
<name>E1IID1_9CHLR</name>
<evidence type="ECO:0000313" key="1">
    <source>
        <dbReference type="EMBL" id="EFO79081.1"/>
    </source>
</evidence>
<accession>E1IID1</accession>
<dbReference type="EMBL" id="ADVR01000131">
    <property type="protein sequence ID" value="EFO79081.1"/>
    <property type="molecule type" value="Genomic_DNA"/>
</dbReference>
<dbReference type="Proteomes" id="UP000054010">
    <property type="component" value="Unassembled WGS sequence"/>
</dbReference>
<gene>
    <name evidence="1" type="ORF">OSCT_3082</name>
</gene>
<sequence>MDMIIDEGQETGCVAPPGLSNSAFMAAVDGEIDAQIQAHLEICPSCAAQVRKMRTFQRRLHLRLYRLFCPTTDVLVDYCQGLLDPYQRAQITHHIALCPHCASEVALMEALDPVPDHVAPRGALVYMAR</sequence>
<comment type="caution">
    <text evidence="1">The sequence shown here is derived from an EMBL/GenBank/DDBJ whole genome shotgun (WGS) entry which is preliminary data.</text>
</comment>